<keyword evidence="3" id="KW-0687">Ribonucleoprotein</keyword>
<evidence type="ECO:0000256" key="2">
    <source>
        <dbReference type="ARBA" id="ARBA00022980"/>
    </source>
</evidence>
<evidence type="ECO:0000313" key="4">
    <source>
        <dbReference type="EMBL" id="PIT89774.1"/>
    </source>
</evidence>
<accession>A0A2M6WAI5</accession>
<gene>
    <name evidence="4" type="primary">rplD</name>
    <name evidence="4" type="ORF">COU23_02035</name>
</gene>
<keyword evidence="2 4" id="KW-0689">Ribosomal protein</keyword>
<dbReference type="GO" id="GO:0005840">
    <property type="term" value="C:ribosome"/>
    <property type="evidence" value="ECO:0007669"/>
    <property type="project" value="UniProtKB-KW"/>
</dbReference>
<sequence>MSLLIILPKSDRMIFNATRNLMGIKVVTADSLNVLDLLKYERI</sequence>
<dbReference type="GO" id="GO:1990904">
    <property type="term" value="C:ribonucleoprotein complex"/>
    <property type="evidence" value="ECO:0007669"/>
    <property type="project" value="UniProtKB-KW"/>
</dbReference>
<dbReference type="SUPFAM" id="SSF52166">
    <property type="entry name" value="Ribosomal protein L4"/>
    <property type="match status" value="1"/>
</dbReference>
<dbReference type="Pfam" id="PF00573">
    <property type="entry name" value="Ribosomal_L4"/>
    <property type="match status" value="1"/>
</dbReference>
<dbReference type="InterPro" id="IPR023574">
    <property type="entry name" value="Ribosomal_uL4_dom_sf"/>
</dbReference>
<dbReference type="Proteomes" id="UP000231464">
    <property type="component" value="Unassembled WGS sequence"/>
</dbReference>
<comment type="similarity">
    <text evidence="1">Belongs to the universal ribosomal protein uL4 family.</text>
</comment>
<dbReference type="AlphaFoldDB" id="A0A2M6WAI5"/>
<dbReference type="GO" id="GO:0006412">
    <property type="term" value="P:translation"/>
    <property type="evidence" value="ECO:0007669"/>
    <property type="project" value="InterPro"/>
</dbReference>
<name>A0A2M6WAI5_9BACT</name>
<feature type="non-terminal residue" evidence="4">
    <location>
        <position position="43"/>
    </location>
</feature>
<protein>
    <submittedName>
        <fullName evidence="4">50S ribosomal protein L4</fullName>
    </submittedName>
</protein>
<proteinExistence type="inferred from homology"/>
<evidence type="ECO:0000313" key="5">
    <source>
        <dbReference type="Proteomes" id="UP000231464"/>
    </source>
</evidence>
<dbReference type="GO" id="GO:0003735">
    <property type="term" value="F:structural constituent of ribosome"/>
    <property type="evidence" value="ECO:0007669"/>
    <property type="project" value="InterPro"/>
</dbReference>
<dbReference type="EMBL" id="PFBP01000034">
    <property type="protein sequence ID" value="PIT89774.1"/>
    <property type="molecule type" value="Genomic_DNA"/>
</dbReference>
<dbReference type="InterPro" id="IPR002136">
    <property type="entry name" value="Ribosomal_uL4"/>
</dbReference>
<comment type="caution">
    <text evidence="4">The sequence shown here is derived from an EMBL/GenBank/DDBJ whole genome shotgun (WGS) entry which is preliminary data.</text>
</comment>
<organism evidence="4 5">
    <name type="scientific">Candidatus Kuenenbacteria bacterium CG10_big_fil_rev_8_21_14_0_10_36_11</name>
    <dbReference type="NCBI Taxonomy" id="1974618"/>
    <lineage>
        <taxon>Bacteria</taxon>
        <taxon>Candidatus Kueneniibacteriota</taxon>
    </lineage>
</organism>
<evidence type="ECO:0000256" key="1">
    <source>
        <dbReference type="ARBA" id="ARBA00010528"/>
    </source>
</evidence>
<evidence type="ECO:0000256" key="3">
    <source>
        <dbReference type="ARBA" id="ARBA00023274"/>
    </source>
</evidence>
<reference evidence="5" key="1">
    <citation type="submission" date="2017-09" db="EMBL/GenBank/DDBJ databases">
        <title>Depth-based differentiation of microbial function through sediment-hosted aquifers and enrichment of novel symbionts in the deep terrestrial subsurface.</title>
        <authorList>
            <person name="Probst A.J."/>
            <person name="Ladd B."/>
            <person name="Jarett J.K."/>
            <person name="Geller-Mcgrath D.E."/>
            <person name="Sieber C.M.K."/>
            <person name="Emerson J.B."/>
            <person name="Anantharaman K."/>
            <person name="Thomas B.C."/>
            <person name="Malmstrom R."/>
            <person name="Stieglmeier M."/>
            <person name="Klingl A."/>
            <person name="Woyke T."/>
            <person name="Ryan C.M."/>
            <person name="Banfield J.F."/>
        </authorList>
    </citation>
    <scope>NUCLEOTIDE SEQUENCE [LARGE SCALE GENOMIC DNA]</scope>
</reference>
<dbReference type="Gene3D" id="3.40.1370.10">
    <property type="match status" value="1"/>
</dbReference>